<keyword evidence="4" id="KW-0804">Transcription</keyword>
<dbReference type="NCBIfam" id="TIGR02937">
    <property type="entry name" value="sigma70-ECF"/>
    <property type="match status" value="1"/>
</dbReference>
<dbReference type="Gene3D" id="1.10.1740.10">
    <property type="match status" value="1"/>
</dbReference>
<organism evidence="7 8">
    <name type="scientific">Pseudomonas cuatrocienegasensis</name>
    <dbReference type="NCBI Taxonomy" id="543360"/>
    <lineage>
        <taxon>Bacteria</taxon>
        <taxon>Pseudomonadati</taxon>
        <taxon>Pseudomonadota</taxon>
        <taxon>Gammaproteobacteria</taxon>
        <taxon>Pseudomonadales</taxon>
        <taxon>Pseudomonadaceae</taxon>
        <taxon>Pseudomonas</taxon>
    </lineage>
</organism>
<dbReference type="Pfam" id="PF04542">
    <property type="entry name" value="Sigma70_r2"/>
    <property type="match status" value="1"/>
</dbReference>
<dbReference type="Gene3D" id="1.10.10.10">
    <property type="entry name" value="Winged helix-like DNA-binding domain superfamily/Winged helix DNA-binding domain"/>
    <property type="match status" value="1"/>
</dbReference>
<reference evidence="7 8" key="1">
    <citation type="submission" date="2016-10" db="EMBL/GenBank/DDBJ databases">
        <authorList>
            <person name="Varghese N."/>
            <person name="Submissions S."/>
        </authorList>
    </citation>
    <scope>NUCLEOTIDE SEQUENCE [LARGE SCALE GENOMIC DNA]</scope>
    <source>
        <strain evidence="7 8">CIP 109853</strain>
    </source>
</reference>
<dbReference type="PANTHER" id="PTHR43133:SF63">
    <property type="entry name" value="RNA POLYMERASE SIGMA FACTOR FECI-RELATED"/>
    <property type="match status" value="1"/>
</dbReference>
<dbReference type="RefSeq" id="WP_083251715.1">
    <property type="nucleotide sequence ID" value="NZ_FOFP01000005.1"/>
</dbReference>
<protein>
    <submittedName>
        <fullName evidence="7">RNA polymerase sigma-70 factor, ECF subfamily/transmembrane sensor</fullName>
    </submittedName>
</protein>
<keyword evidence="3" id="KW-0731">Sigma factor</keyword>
<accession>A0ABY1B9Y9</accession>
<evidence type="ECO:0000313" key="7">
    <source>
        <dbReference type="EMBL" id="SEQ34292.1"/>
    </source>
</evidence>
<dbReference type="EMBL" id="FOFP01000005">
    <property type="protein sequence ID" value="SEQ34292.1"/>
    <property type="molecule type" value="Genomic_DNA"/>
</dbReference>
<dbReference type="InterPro" id="IPR013324">
    <property type="entry name" value="RNA_pol_sigma_r3/r4-like"/>
</dbReference>
<dbReference type="InterPro" id="IPR013325">
    <property type="entry name" value="RNA_pol_sigma_r2"/>
</dbReference>
<dbReference type="InterPro" id="IPR036388">
    <property type="entry name" value="WH-like_DNA-bd_sf"/>
</dbReference>
<proteinExistence type="inferred from homology"/>
<dbReference type="PANTHER" id="PTHR43133">
    <property type="entry name" value="RNA POLYMERASE ECF-TYPE SIGMA FACTO"/>
    <property type="match status" value="1"/>
</dbReference>
<feature type="domain" description="RNA polymerase sigma-70 region 2" evidence="5">
    <location>
        <begin position="10"/>
        <end position="74"/>
    </location>
</feature>
<gene>
    <name evidence="7" type="ORF">SAMN05216600_105101</name>
</gene>
<dbReference type="Proteomes" id="UP000198512">
    <property type="component" value="Unassembled WGS sequence"/>
</dbReference>
<keyword evidence="8" id="KW-1185">Reference proteome</keyword>
<evidence type="ECO:0000256" key="4">
    <source>
        <dbReference type="ARBA" id="ARBA00023163"/>
    </source>
</evidence>
<dbReference type="InterPro" id="IPR039425">
    <property type="entry name" value="RNA_pol_sigma-70-like"/>
</dbReference>
<dbReference type="SUPFAM" id="SSF88946">
    <property type="entry name" value="Sigma2 domain of RNA polymerase sigma factors"/>
    <property type="match status" value="1"/>
</dbReference>
<dbReference type="InterPro" id="IPR007627">
    <property type="entry name" value="RNA_pol_sigma70_r2"/>
</dbReference>
<evidence type="ECO:0000259" key="6">
    <source>
        <dbReference type="Pfam" id="PF08281"/>
    </source>
</evidence>
<dbReference type="SUPFAM" id="SSF88659">
    <property type="entry name" value="Sigma3 and sigma4 domains of RNA polymerase sigma factors"/>
    <property type="match status" value="1"/>
</dbReference>
<evidence type="ECO:0000256" key="2">
    <source>
        <dbReference type="ARBA" id="ARBA00023015"/>
    </source>
</evidence>
<keyword evidence="2" id="KW-0805">Transcription regulation</keyword>
<feature type="domain" description="RNA polymerase sigma factor 70 region 4 type 2" evidence="6">
    <location>
        <begin position="106"/>
        <end position="156"/>
    </location>
</feature>
<evidence type="ECO:0000313" key="8">
    <source>
        <dbReference type="Proteomes" id="UP000198512"/>
    </source>
</evidence>
<evidence type="ECO:0000259" key="5">
    <source>
        <dbReference type="Pfam" id="PF04542"/>
    </source>
</evidence>
<name>A0ABY1B9Y9_9PSED</name>
<comment type="similarity">
    <text evidence="1">Belongs to the sigma-70 factor family. ECF subfamily.</text>
</comment>
<evidence type="ECO:0000256" key="1">
    <source>
        <dbReference type="ARBA" id="ARBA00010641"/>
    </source>
</evidence>
<comment type="caution">
    <text evidence="7">The sequence shown here is derived from an EMBL/GenBank/DDBJ whole genome shotgun (WGS) entry which is preliminary data.</text>
</comment>
<sequence>MTEIVNTFLEMRPNLERIISHRMHCRHTAQDLTQELYFRVLRIANELPSQSDARRYLIRMAINAANDHVRVENRRVELLMGNIGLFENYGSCPQDSALTDEQIKLVSNAMLELPKKCRDVLYLSRVEGLTHAEIAERLGVSRSMVEKYAVRAIIHCRHCLQSQDAATETKQ</sequence>
<dbReference type="InterPro" id="IPR014284">
    <property type="entry name" value="RNA_pol_sigma-70_dom"/>
</dbReference>
<evidence type="ECO:0000256" key="3">
    <source>
        <dbReference type="ARBA" id="ARBA00023082"/>
    </source>
</evidence>
<dbReference type="CDD" id="cd06171">
    <property type="entry name" value="Sigma70_r4"/>
    <property type="match status" value="1"/>
</dbReference>
<dbReference type="Pfam" id="PF08281">
    <property type="entry name" value="Sigma70_r4_2"/>
    <property type="match status" value="1"/>
</dbReference>
<dbReference type="InterPro" id="IPR013249">
    <property type="entry name" value="RNA_pol_sigma70_r4_t2"/>
</dbReference>